<dbReference type="AlphaFoldDB" id="A0A2I0JA59"/>
<proteinExistence type="predicted"/>
<protein>
    <recommendedName>
        <fullName evidence="4">Transmembrane protein</fullName>
    </recommendedName>
</protein>
<dbReference type="PANTHER" id="PTHR33264:SF27">
    <property type="entry name" value="TRANSMEMBRANE PROTEIN"/>
    <property type="match status" value="1"/>
</dbReference>
<evidence type="ECO:0000256" key="1">
    <source>
        <dbReference type="SAM" id="Phobius"/>
    </source>
</evidence>
<feature type="transmembrane region" description="Helical" evidence="1">
    <location>
        <begin position="6"/>
        <end position="32"/>
    </location>
</feature>
<reference evidence="2 3" key="1">
    <citation type="submission" date="2017-11" db="EMBL/GenBank/DDBJ databases">
        <title>De-novo sequencing of pomegranate (Punica granatum L.) genome.</title>
        <authorList>
            <person name="Akparov Z."/>
            <person name="Amiraslanov A."/>
            <person name="Hajiyeva S."/>
            <person name="Abbasov M."/>
            <person name="Kaur K."/>
            <person name="Hamwieh A."/>
            <person name="Solovyev V."/>
            <person name="Salamov A."/>
            <person name="Braich B."/>
            <person name="Kosarev P."/>
            <person name="Mahmoud A."/>
            <person name="Hajiyev E."/>
            <person name="Babayeva S."/>
            <person name="Izzatullayeva V."/>
            <person name="Mammadov A."/>
            <person name="Mammadov A."/>
            <person name="Sharifova S."/>
            <person name="Ojaghi J."/>
            <person name="Eynullazada K."/>
            <person name="Bayramov B."/>
            <person name="Abdulazimova A."/>
            <person name="Shahmuradov I."/>
        </authorList>
    </citation>
    <scope>NUCLEOTIDE SEQUENCE [LARGE SCALE GENOMIC DNA]</scope>
    <source>
        <strain evidence="3">cv. AG2017</strain>
        <tissue evidence="2">Leaf</tissue>
    </source>
</reference>
<keyword evidence="1" id="KW-0472">Membrane</keyword>
<keyword evidence="1" id="KW-0812">Transmembrane</keyword>
<evidence type="ECO:0008006" key="4">
    <source>
        <dbReference type="Google" id="ProtNLM"/>
    </source>
</evidence>
<comment type="caution">
    <text evidence="2">The sequence shown here is derived from an EMBL/GenBank/DDBJ whole genome shotgun (WGS) entry which is preliminary data.</text>
</comment>
<dbReference type="Proteomes" id="UP000233551">
    <property type="component" value="Unassembled WGS sequence"/>
</dbReference>
<keyword evidence="1" id="KW-1133">Transmembrane helix</keyword>
<accession>A0A2I0JA59</accession>
<sequence>MEEDWNALAADCVVISCCCQCLILQIVVFVLLRLPYKLIRKTRELAKRRLGRRRKPRSKAKGMVESMKCRCGEDHGWMILDGLSIEVDDGDECMKEVEKVLGELVERGEFAFGSFWGRGSCRQQIGSSQSQGFDFTNVVHFHLIEVVGPHICKT</sequence>
<dbReference type="PANTHER" id="PTHR33264">
    <property type="entry name" value="EXPRESSED PROTEIN"/>
    <property type="match status" value="1"/>
</dbReference>
<keyword evidence="3" id="KW-1185">Reference proteome</keyword>
<dbReference type="EMBL" id="PGOL01001879">
    <property type="protein sequence ID" value="PKI53142.1"/>
    <property type="molecule type" value="Genomic_DNA"/>
</dbReference>
<evidence type="ECO:0000313" key="3">
    <source>
        <dbReference type="Proteomes" id="UP000233551"/>
    </source>
</evidence>
<evidence type="ECO:0000313" key="2">
    <source>
        <dbReference type="EMBL" id="PKI53142.1"/>
    </source>
</evidence>
<gene>
    <name evidence="2" type="ORF">CRG98_026447</name>
</gene>
<name>A0A2I0JA59_PUNGR</name>
<organism evidence="2 3">
    <name type="scientific">Punica granatum</name>
    <name type="common">Pomegranate</name>
    <dbReference type="NCBI Taxonomy" id="22663"/>
    <lineage>
        <taxon>Eukaryota</taxon>
        <taxon>Viridiplantae</taxon>
        <taxon>Streptophyta</taxon>
        <taxon>Embryophyta</taxon>
        <taxon>Tracheophyta</taxon>
        <taxon>Spermatophyta</taxon>
        <taxon>Magnoliopsida</taxon>
        <taxon>eudicotyledons</taxon>
        <taxon>Gunneridae</taxon>
        <taxon>Pentapetalae</taxon>
        <taxon>rosids</taxon>
        <taxon>malvids</taxon>
        <taxon>Myrtales</taxon>
        <taxon>Lythraceae</taxon>
        <taxon>Punica</taxon>
    </lineage>
</organism>
<dbReference type="STRING" id="22663.A0A2I0JA59"/>